<gene>
    <name evidence="3" type="ORF">ACFPWU_11140</name>
</gene>
<feature type="transmembrane region" description="Helical" evidence="2">
    <location>
        <begin position="57"/>
        <end position="81"/>
    </location>
</feature>
<keyword evidence="2" id="KW-0472">Membrane</keyword>
<feature type="region of interest" description="Disordered" evidence="1">
    <location>
        <begin position="1"/>
        <end position="21"/>
    </location>
</feature>
<evidence type="ECO:0000256" key="2">
    <source>
        <dbReference type="SAM" id="Phobius"/>
    </source>
</evidence>
<feature type="region of interest" description="Disordered" evidence="1">
    <location>
        <begin position="88"/>
        <end position="111"/>
    </location>
</feature>
<feature type="transmembrane region" description="Helical" evidence="2">
    <location>
        <begin position="21"/>
        <end position="45"/>
    </location>
</feature>
<evidence type="ECO:0000313" key="4">
    <source>
        <dbReference type="Proteomes" id="UP001596098"/>
    </source>
</evidence>
<keyword evidence="2" id="KW-0812">Transmembrane</keyword>
<keyword evidence="2" id="KW-1133">Transmembrane helix</keyword>
<dbReference type="Proteomes" id="UP001596098">
    <property type="component" value="Unassembled WGS sequence"/>
</dbReference>
<dbReference type="RefSeq" id="WP_128221603.1">
    <property type="nucleotide sequence ID" value="NZ_CP034929.1"/>
</dbReference>
<evidence type="ECO:0000256" key="1">
    <source>
        <dbReference type="SAM" id="MobiDB-lite"/>
    </source>
</evidence>
<sequence length="111" mass="11263">MATGKRAGSRRAASSTPKPHASTLLHIGGVTACVIAWGYLVLSAVDFGSTAKNGNSLAWVLLALAAVGAAASLFVGLMLTLRLLSTLGLTQSDPDGKPVPPRPTGGRRAAR</sequence>
<evidence type="ECO:0000313" key="3">
    <source>
        <dbReference type="EMBL" id="MFC6154211.1"/>
    </source>
</evidence>
<dbReference type="EMBL" id="JBHSQI010000005">
    <property type="protein sequence ID" value="MFC6154211.1"/>
    <property type="molecule type" value="Genomic_DNA"/>
</dbReference>
<proteinExistence type="predicted"/>
<accession>A0ABW1QXC6</accession>
<dbReference type="PROSITE" id="PS51257">
    <property type="entry name" value="PROKAR_LIPOPROTEIN"/>
    <property type="match status" value="1"/>
</dbReference>
<keyword evidence="4" id="KW-1185">Reference proteome</keyword>
<name>A0ABW1QXC6_9ACTN</name>
<organism evidence="3 4">
    <name type="scientific">Nocardioides yefusunii</name>
    <dbReference type="NCBI Taxonomy" id="2500546"/>
    <lineage>
        <taxon>Bacteria</taxon>
        <taxon>Bacillati</taxon>
        <taxon>Actinomycetota</taxon>
        <taxon>Actinomycetes</taxon>
        <taxon>Propionibacteriales</taxon>
        <taxon>Nocardioidaceae</taxon>
        <taxon>Nocardioides</taxon>
    </lineage>
</organism>
<reference evidence="4" key="1">
    <citation type="journal article" date="2019" name="Int. J. Syst. Evol. Microbiol.">
        <title>The Global Catalogue of Microorganisms (GCM) 10K type strain sequencing project: providing services to taxonomists for standard genome sequencing and annotation.</title>
        <authorList>
            <consortium name="The Broad Institute Genomics Platform"/>
            <consortium name="The Broad Institute Genome Sequencing Center for Infectious Disease"/>
            <person name="Wu L."/>
            <person name="Ma J."/>
        </authorList>
    </citation>
    <scope>NUCLEOTIDE SEQUENCE [LARGE SCALE GENOMIC DNA]</scope>
    <source>
        <strain evidence="4">DFY28</strain>
    </source>
</reference>
<comment type="caution">
    <text evidence="3">The sequence shown here is derived from an EMBL/GenBank/DDBJ whole genome shotgun (WGS) entry which is preliminary data.</text>
</comment>
<protein>
    <submittedName>
        <fullName evidence="3">Uncharacterized protein</fullName>
    </submittedName>
</protein>